<keyword evidence="4" id="KW-1185">Reference proteome</keyword>
<gene>
    <name evidence="3" type="ORF">TAV2_LOCUS19158</name>
</gene>
<organism evidence="3 4">
    <name type="scientific">Thlaspi arvense</name>
    <name type="common">Field penny-cress</name>
    <dbReference type="NCBI Taxonomy" id="13288"/>
    <lineage>
        <taxon>Eukaryota</taxon>
        <taxon>Viridiplantae</taxon>
        <taxon>Streptophyta</taxon>
        <taxon>Embryophyta</taxon>
        <taxon>Tracheophyta</taxon>
        <taxon>Spermatophyta</taxon>
        <taxon>Magnoliopsida</taxon>
        <taxon>eudicotyledons</taxon>
        <taxon>Gunneridae</taxon>
        <taxon>Pentapetalae</taxon>
        <taxon>rosids</taxon>
        <taxon>malvids</taxon>
        <taxon>Brassicales</taxon>
        <taxon>Brassicaceae</taxon>
        <taxon>Thlaspideae</taxon>
        <taxon>Thlaspi</taxon>
    </lineage>
</organism>
<reference evidence="3 4" key="1">
    <citation type="submission" date="2022-03" db="EMBL/GenBank/DDBJ databases">
        <authorList>
            <person name="Nunn A."/>
            <person name="Chopra R."/>
            <person name="Nunn A."/>
            <person name="Contreras Garrido A."/>
        </authorList>
    </citation>
    <scope>NUCLEOTIDE SEQUENCE [LARGE SCALE GENOMIC DNA]</scope>
</reference>
<proteinExistence type="predicted"/>
<dbReference type="PANTHER" id="PTHR45763:SF21">
    <property type="entry name" value="ALPHA_BETA-HYDROLASES SUPERFAMILY PROTEIN"/>
    <property type="match status" value="1"/>
</dbReference>
<name>A0AAU9SWW1_THLAR</name>
<feature type="domain" description="AB hydrolase-1" evidence="2">
    <location>
        <begin position="84"/>
        <end position="343"/>
    </location>
</feature>
<evidence type="ECO:0000313" key="3">
    <source>
        <dbReference type="EMBL" id="CAH2072167.1"/>
    </source>
</evidence>
<keyword evidence="1" id="KW-0472">Membrane</keyword>
<dbReference type="EMBL" id="OU466862">
    <property type="protein sequence ID" value="CAH2072167.1"/>
    <property type="molecule type" value="Genomic_DNA"/>
</dbReference>
<dbReference type="Gene3D" id="3.40.50.1820">
    <property type="entry name" value="alpha/beta hydrolase"/>
    <property type="match status" value="1"/>
</dbReference>
<evidence type="ECO:0000256" key="1">
    <source>
        <dbReference type="SAM" id="Phobius"/>
    </source>
</evidence>
<dbReference type="PANTHER" id="PTHR45763">
    <property type="entry name" value="HYDROLASE, ALPHA/BETA FOLD FAMILY PROTEIN, EXPRESSED-RELATED"/>
    <property type="match status" value="1"/>
</dbReference>
<accession>A0AAU9SWW1</accession>
<dbReference type="InterPro" id="IPR000073">
    <property type="entry name" value="AB_hydrolase_1"/>
</dbReference>
<protein>
    <recommendedName>
        <fullName evidence="2">AB hydrolase-1 domain-containing protein</fullName>
    </recommendedName>
</protein>
<dbReference type="InterPro" id="IPR029058">
    <property type="entry name" value="AB_hydrolase_fold"/>
</dbReference>
<dbReference type="FunFam" id="3.40.50.1820:FF:000270">
    <property type="entry name" value="Alpha/beta-Hydrolases superfamily protein"/>
    <property type="match status" value="1"/>
</dbReference>
<evidence type="ECO:0000259" key="2">
    <source>
        <dbReference type="Pfam" id="PF12697"/>
    </source>
</evidence>
<dbReference type="SUPFAM" id="SSF53474">
    <property type="entry name" value="alpha/beta-Hydrolases"/>
    <property type="match status" value="1"/>
</dbReference>
<dbReference type="Pfam" id="PF12697">
    <property type="entry name" value="Abhydrolase_6"/>
    <property type="match status" value="1"/>
</dbReference>
<evidence type="ECO:0000313" key="4">
    <source>
        <dbReference type="Proteomes" id="UP000836841"/>
    </source>
</evidence>
<sequence length="358" mass="40603">MHLLNSSLIFVSGIYNKKMMLSVIVAILVCLVGYIYRSLKPPPPRICGVPNGPPVTSPRIKLSDGRYLAYRESGIDKASANYKIIVVHGFNSSKDMAFPISKDLIEELGIYLLFFDRAGYGESDPHPSRTVKSEAYDIQELADKLKIGPKFFVIGVSLGAYSAYSCLKYIPHRLAGVVLLVPFVSYWWTKVPQELLSKALQLMPKQDQWTFRVAHYAPWLLYWWLTQKLFPSSSMISGNKALCSDRDLVITKKNLENPSPSVVKVRQQGDHECLHRDMIAGFATWEFDPTELENPFAESVGSVHMWLGVEDRVVPGEINQYIARKLPWIKYHEVPGYGHRLNAEEQICEKIIKALLVE</sequence>
<feature type="transmembrane region" description="Helical" evidence="1">
    <location>
        <begin position="20"/>
        <end position="36"/>
    </location>
</feature>
<dbReference type="Proteomes" id="UP000836841">
    <property type="component" value="Chromosome 6"/>
</dbReference>
<keyword evidence="1" id="KW-1133">Transmembrane helix</keyword>
<dbReference type="AlphaFoldDB" id="A0AAU9SWW1"/>
<keyword evidence="1" id="KW-0812">Transmembrane</keyword>